<dbReference type="AlphaFoldDB" id="A0AAU9JLF3"/>
<dbReference type="Proteomes" id="UP001162131">
    <property type="component" value="Unassembled WGS sequence"/>
</dbReference>
<dbReference type="InterPro" id="IPR015424">
    <property type="entry name" value="PyrdxlP-dep_Trfase"/>
</dbReference>
<dbReference type="GO" id="GO:0000271">
    <property type="term" value="P:polysaccharide biosynthetic process"/>
    <property type="evidence" value="ECO:0007669"/>
    <property type="project" value="TreeGrafter"/>
</dbReference>
<organism evidence="1 2">
    <name type="scientific">Blepharisma stoltei</name>
    <dbReference type="NCBI Taxonomy" id="1481888"/>
    <lineage>
        <taxon>Eukaryota</taxon>
        <taxon>Sar</taxon>
        <taxon>Alveolata</taxon>
        <taxon>Ciliophora</taxon>
        <taxon>Postciliodesmatophora</taxon>
        <taxon>Heterotrichea</taxon>
        <taxon>Heterotrichida</taxon>
        <taxon>Blepharismidae</taxon>
        <taxon>Blepharisma</taxon>
    </lineage>
</organism>
<dbReference type="PANTHER" id="PTHR30244:SF34">
    <property type="entry name" value="DTDP-4-AMINO-4,6-DIDEOXYGALACTOSE TRANSAMINASE"/>
    <property type="match status" value="1"/>
</dbReference>
<dbReference type="GO" id="GO:0030170">
    <property type="term" value="F:pyridoxal phosphate binding"/>
    <property type="evidence" value="ECO:0007669"/>
    <property type="project" value="TreeGrafter"/>
</dbReference>
<evidence type="ECO:0000313" key="1">
    <source>
        <dbReference type="EMBL" id="CAG9326450.1"/>
    </source>
</evidence>
<dbReference type="Pfam" id="PF01041">
    <property type="entry name" value="DegT_DnrJ_EryC1"/>
    <property type="match status" value="1"/>
</dbReference>
<protein>
    <submittedName>
        <fullName evidence="1">Uncharacterized protein</fullName>
    </submittedName>
</protein>
<sequence length="408" mass="45966">MFRGIIPYSCLNIDCSWTDPFRAIKRVFYTSESSAVLVRRISQLFPQEKNVLVTISVRTAVDLLLQVLALPAGSEIIMSAINIPEIVRIIKIHNCVPVPVDIDIGNLATSVDRVEAAITPKTKLVLVASIFGTKNSLADIAKLTKKHNLILFEDCAEGYCGNGYSGDPNADITAFSFGPIKTSTAFQGAISFIRNEELFKEMETLHSFYPAQKSRVFLKKVLKYSFGKLLINSRYINAAARKFSLKFKIDYKKYVVAMMRAFTPGQDLTIYRSQPSKAMLSFLLQRIQTFNEAVFEKQMENIRIGTEVLESSGLQIPGGNGPRRNYWLYPVLVDNPEEICRQLQNLGIDAYKGVSQLNVIETEDAFHQKPENAIKMFEKLIYIPMHKNIPPNDIGKIFSMVSKVIQDN</sequence>
<dbReference type="InterPro" id="IPR000653">
    <property type="entry name" value="DegT/StrS_aminotransferase"/>
</dbReference>
<dbReference type="GO" id="GO:0008483">
    <property type="term" value="F:transaminase activity"/>
    <property type="evidence" value="ECO:0007669"/>
    <property type="project" value="TreeGrafter"/>
</dbReference>
<keyword evidence="2" id="KW-1185">Reference proteome</keyword>
<dbReference type="Gene3D" id="3.40.640.10">
    <property type="entry name" value="Type I PLP-dependent aspartate aminotransferase-like (Major domain)"/>
    <property type="match status" value="1"/>
</dbReference>
<reference evidence="1" key="1">
    <citation type="submission" date="2021-09" db="EMBL/GenBank/DDBJ databases">
        <authorList>
            <consortium name="AG Swart"/>
            <person name="Singh M."/>
            <person name="Singh A."/>
            <person name="Seah K."/>
            <person name="Emmerich C."/>
        </authorList>
    </citation>
    <scope>NUCLEOTIDE SEQUENCE</scope>
    <source>
        <strain evidence="1">ATCC30299</strain>
    </source>
</reference>
<gene>
    <name evidence="1" type="ORF">BSTOLATCC_MIC40877</name>
</gene>
<name>A0AAU9JLF3_9CILI</name>
<dbReference type="EMBL" id="CAJZBQ010000040">
    <property type="protein sequence ID" value="CAG9326450.1"/>
    <property type="molecule type" value="Genomic_DNA"/>
</dbReference>
<dbReference type="Gene3D" id="3.90.1150.10">
    <property type="entry name" value="Aspartate Aminotransferase, domain 1"/>
    <property type="match status" value="1"/>
</dbReference>
<evidence type="ECO:0000313" key="2">
    <source>
        <dbReference type="Proteomes" id="UP001162131"/>
    </source>
</evidence>
<dbReference type="PANTHER" id="PTHR30244">
    <property type="entry name" value="TRANSAMINASE"/>
    <property type="match status" value="1"/>
</dbReference>
<dbReference type="SUPFAM" id="SSF53383">
    <property type="entry name" value="PLP-dependent transferases"/>
    <property type="match status" value="1"/>
</dbReference>
<dbReference type="InterPro" id="IPR015422">
    <property type="entry name" value="PyrdxlP-dep_Trfase_small"/>
</dbReference>
<comment type="caution">
    <text evidence="1">The sequence shown here is derived from an EMBL/GenBank/DDBJ whole genome shotgun (WGS) entry which is preliminary data.</text>
</comment>
<dbReference type="InterPro" id="IPR015421">
    <property type="entry name" value="PyrdxlP-dep_Trfase_major"/>
</dbReference>
<accession>A0AAU9JLF3</accession>
<proteinExistence type="predicted"/>